<dbReference type="EMBL" id="PYAS01000016">
    <property type="protein sequence ID" value="PSL23598.1"/>
    <property type="molecule type" value="Genomic_DNA"/>
</dbReference>
<evidence type="ECO:0000313" key="1">
    <source>
        <dbReference type="EMBL" id="PSL23598.1"/>
    </source>
</evidence>
<evidence type="ECO:0000313" key="2">
    <source>
        <dbReference type="Proteomes" id="UP000241964"/>
    </source>
</evidence>
<sequence>MPTATAGGISWKKRGNGAKLLLRAYYSQASGRSVTQDDAAFLTGRRPANSACKAGASH</sequence>
<dbReference type="Proteomes" id="UP000241964">
    <property type="component" value="Unassembled WGS sequence"/>
</dbReference>
<reference evidence="1 2" key="1">
    <citation type="submission" date="2018-03" db="EMBL/GenBank/DDBJ databases">
        <title>Genomic Encyclopedia of Archaeal and Bacterial Type Strains, Phase II (KMG-II): from individual species to whole genera.</title>
        <authorList>
            <person name="Goeker M."/>
        </authorList>
    </citation>
    <scope>NUCLEOTIDE SEQUENCE [LARGE SCALE GENOMIC DNA]</scope>
    <source>
        <strain evidence="1 2">DSM 29057</strain>
    </source>
</reference>
<organism evidence="1 2">
    <name type="scientific">Dyadobacter jiangsuensis</name>
    <dbReference type="NCBI Taxonomy" id="1591085"/>
    <lineage>
        <taxon>Bacteria</taxon>
        <taxon>Pseudomonadati</taxon>
        <taxon>Bacteroidota</taxon>
        <taxon>Cytophagia</taxon>
        <taxon>Cytophagales</taxon>
        <taxon>Spirosomataceae</taxon>
        <taxon>Dyadobacter</taxon>
    </lineage>
</organism>
<dbReference type="AlphaFoldDB" id="A0A2P8FPE0"/>
<gene>
    <name evidence="1" type="ORF">CLV60_116154</name>
</gene>
<name>A0A2P8FPE0_9BACT</name>
<proteinExistence type="predicted"/>
<accession>A0A2P8FPE0</accession>
<keyword evidence="2" id="KW-1185">Reference proteome</keyword>
<dbReference type="RefSeq" id="WP_170118880.1">
    <property type="nucleotide sequence ID" value="NZ_PYAS01000016.1"/>
</dbReference>
<protein>
    <submittedName>
        <fullName evidence="1">Uncharacterized protein</fullName>
    </submittedName>
</protein>
<comment type="caution">
    <text evidence="1">The sequence shown here is derived from an EMBL/GenBank/DDBJ whole genome shotgun (WGS) entry which is preliminary data.</text>
</comment>